<sequence length="77" mass="8865">MQQQQKVGNVFPSLSDGPKQTGKGFYVTNRAITHVVQECAWKKYTNRGEKKVDVDYDDKGDDDDYHDDDNNNNHFPT</sequence>
<gene>
    <name evidence="2" type="ORF">PVK06_005063</name>
</gene>
<evidence type="ECO:0000256" key="1">
    <source>
        <dbReference type="SAM" id="MobiDB-lite"/>
    </source>
</evidence>
<evidence type="ECO:0000313" key="2">
    <source>
        <dbReference type="EMBL" id="KAK5842680.1"/>
    </source>
</evidence>
<comment type="caution">
    <text evidence="2">The sequence shown here is derived from an EMBL/GenBank/DDBJ whole genome shotgun (WGS) entry which is preliminary data.</text>
</comment>
<evidence type="ECO:0000313" key="3">
    <source>
        <dbReference type="Proteomes" id="UP001358586"/>
    </source>
</evidence>
<feature type="region of interest" description="Disordered" evidence="1">
    <location>
        <begin position="50"/>
        <end position="77"/>
    </location>
</feature>
<dbReference type="Proteomes" id="UP001358586">
    <property type="component" value="Chromosome 2"/>
</dbReference>
<dbReference type="EMBL" id="JARKNE010000002">
    <property type="protein sequence ID" value="KAK5842680.1"/>
    <property type="molecule type" value="Genomic_DNA"/>
</dbReference>
<name>A0ABR0QTM0_GOSAR</name>
<keyword evidence="3" id="KW-1185">Reference proteome</keyword>
<organism evidence="2 3">
    <name type="scientific">Gossypium arboreum</name>
    <name type="common">Tree cotton</name>
    <name type="synonym">Gossypium nanking</name>
    <dbReference type="NCBI Taxonomy" id="29729"/>
    <lineage>
        <taxon>Eukaryota</taxon>
        <taxon>Viridiplantae</taxon>
        <taxon>Streptophyta</taxon>
        <taxon>Embryophyta</taxon>
        <taxon>Tracheophyta</taxon>
        <taxon>Spermatophyta</taxon>
        <taxon>Magnoliopsida</taxon>
        <taxon>eudicotyledons</taxon>
        <taxon>Gunneridae</taxon>
        <taxon>Pentapetalae</taxon>
        <taxon>rosids</taxon>
        <taxon>malvids</taxon>
        <taxon>Malvales</taxon>
        <taxon>Malvaceae</taxon>
        <taxon>Malvoideae</taxon>
        <taxon>Gossypium</taxon>
    </lineage>
</organism>
<protein>
    <submittedName>
        <fullName evidence="2">Uncharacterized protein</fullName>
    </submittedName>
</protein>
<accession>A0ABR0QTM0</accession>
<feature type="region of interest" description="Disordered" evidence="1">
    <location>
        <begin position="1"/>
        <end position="22"/>
    </location>
</feature>
<proteinExistence type="predicted"/>
<feature type="compositionally biased region" description="Acidic residues" evidence="1">
    <location>
        <begin position="55"/>
        <end position="67"/>
    </location>
</feature>
<reference evidence="2 3" key="1">
    <citation type="submission" date="2023-03" db="EMBL/GenBank/DDBJ databases">
        <title>WGS of Gossypium arboreum.</title>
        <authorList>
            <person name="Yu D."/>
        </authorList>
    </citation>
    <scope>NUCLEOTIDE SEQUENCE [LARGE SCALE GENOMIC DNA]</scope>
    <source>
        <tissue evidence="2">Leaf</tissue>
    </source>
</reference>